<comment type="caution">
    <text evidence="1">The sequence shown here is derived from an EMBL/GenBank/DDBJ whole genome shotgun (WGS) entry which is preliminary data.</text>
</comment>
<organism evidence="1 2">
    <name type="scientific">Rouxiella badensis</name>
    <dbReference type="NCBI Taxonomy" id="1646377"/>
    <lineage>
        <taxon>Bacteria</taxon>
        <taxon>Pseudomonadati</taxon>
        <taxon>Pseudomonadota</taxon>
        <taxon>Gammaproteobacteria</taxon>
        <taxon>Enterobacterales</taxon>
        <taxon>Yersiniaceae</taxon>
        <taxon>Rouxiella</taxon>
    </lineage>
</organism>
<protein>
    <submittedName>
        <fullName evidence="1">Uncharacterized protein</fullName>
    </submittedName>
</protein>
<dbReference type="AlphaFoldDB" id="A0A1X0WFU8"/>
<dbReference type="Proteomes" id="UP000192536">
    <property type="component" value="Unassembled WGS sequence"/>
</dbReference>
<accession>A0A1X0WFU8</accession>
<sequence>MTRMLIPTQVKQATTGNTALLIHRINQVLKDILKGTGKTLGNLSVEAGSKVVFEFHNVPPITLSLNEGHIWLQTPLIWRDELHFAKSAGALLEVLQYPLPWVVTDQPVLGLRGRELRALVDESCFVIDTRFGELLDAFYLRSCRLQQCVGEYSRP</sequence>
<proteinExistence type="predicted"/>
<name>A0A1X0WFU8_9GAMM</name>
<reference evidence="1 2" key="1">
    <citation type="journal article" date="2017" name="Int. J. Syst. Evol. Microbiol.">
        <title>Rouxiella badensis sp. nov. and Rouxiella silvae sp. nov. isolated from peat bog soil in Germany and emendation of the genus description.</title>
        <authorList>
            <person name="Le Fleche-Mateos A."/>
            <person name="Kugler J.H."/>
            <person name="Hansen S.H."/>
            <person name="Syldatk C."/>
            <person name="Hausmann R."/>
            <person name="Lomprez F."/>
            <person name="Vandenbogaert M."/>
            <person name="Manuguerra J.C."/>
            <person name="Grimont P.A."/>
        </authorList>
    </citation>
    <scope>NUCLEOTIDE SEQUENCE [LARGE SCALE GENOMIC DNA]</scope>
    <source>
        <strain evidence="1 2">DSM 100043</strain>
    </source>
</reference>
<gene>
    <name evidence="1" type="ORF">BS640_09545</name>
</gene>
<evidence type="ECO:0000313" key="2">
    <source>
        <dbReference type="Proteomes" id="UP000192536"/>
    </source>
</evidence>
<dbReference type="Gene3D" id="3.30.1460.10">
    <property type="match status" value="1"/>
</dbReference>
<dbReference type="SUPFAM" id="SSF69635">
    <property type="entry name" value="Type III secretory system chaperone-like"/>
    <property type="match status" value="1"/>
</dbReference>
<dbReference type="EMBL" id="MRWE01000013">
    <property type="protein sequence ID" value="ORJ25660.1"/>
    <property type="molecule type" value="Genomic_DNA"/>
</dbReference>
<dbReference type="RefSeq" id="WP_084912450.1">
    <property type="nucleotide sequence ID" value="NZ_MRWE01000013.1"/>
</dbReference>
<evidence type="ECO:0000313" key="1">
    <source>
        <dbReference type="EMBL" id="ORJ25660.1"/>
    </source>
</evidence>
<keyword evidence="2" id="KW-1185">Reference proteome</keyword>